<evidence type="ECO:0000313" key="4">
    <source>
        <dbReference type="EMBL" id="TPP66700.1"/>
    </source>
</evidence>
<comment type="caution">
    <text evidence="4">The sequence shown here is derived from an EMBL/GenBank/DDBJ whole genome shotgun (WGS) entry which is preliminary data.</text>
</comment>
<dbReference type="SUPFAM" id="SSF56219">
    <property type="entry name" value="DNase I-like"/>
    <property type="match status" value="1"/>
</dbReference>
<feature type="repeat" description="ANK" evidence="3">
    <location>
        <begin position="218"/>
        <end position="250"/>
    </location>
</feature>
<gene>
    <name evidence="4" type="ORF">FGIG_11754</name>
</gene>
<dbReference type="GO" id="GO:0000502">
    <property type="term" value="C:proteasome complex"/>
    <property type="evidence" value="ECO:0007669"/>
    <property type="project" value="UniProtKB-KW"/>
</dbReference>
<dbReference type="InterPro" id="IPR036691">
    <property type="entry name" value="Endo/exonu/phosph_ase_sf"/>
</dbReference>
<dbReference type="PANTHER" id="PTHR24173">
    <property type="entry name" value="ANKYRIN REPEAT CONTAINING"/>
    <property type="match status" value="1"/>
</dbReference>
<dbReference type="PROSITE" id="PS50088">
    <property type="entry name" value="ANK_REPEAT"/>
    <property type="match status" value="4"/>
</dbReference>
<dbReference type="OrthoDB" id="10257076at2759"/>
<evidence type="ECO:0000256" key="1">
    <source>
        <dbReference type="ARBA" id="ARBA00022737"/>
    </source>
</evidence>
<feature type="repeat" description="ANK" evidence="3">
    <location>
        <begin position="285"/>
        <end position="317"/>
    </location>
</feature>
<protein>
    <submittedName>
        <fullName evidence="4">26S proteasome non-ATPase regulatory subunit 10</fullName>
    </submittedName>
</protein>
<accession>A0A504ZBT1</accession>
<dbReference type="PRINTS" id="PR01415">
    <property type="entry name" value="ANKYRIN"/>
</dbReference>
<evidence type="ECO:0000256" key="3">
    <source>
        <dbReference type="PROSITE-ProRule" id="PRU00023"/>
    </source>
</evidence>
<dbReference type="Pfam" id="PF12796">
    <property type="entry name" value="Ank_2"/>
    <property type="match status" value="1"/>
</dbReference>
<dbReference type="SUPFAM" id="SSF48403">
    <property type="entry name" value="Ankyrin repeat"/>
    <property type="match status" value="1"/>
</dbReference>
<dbReference type="Gene3D" id="1.25.40.20">
    <property type="entry name" value="Ankyrin repeat-containing domain"/>
    <property type="match status" value="1"/>
</dbReference>
<sequence length="412" mass="46313">MRAQRALIDQIPVSNRLCVVQLDGSMHVRRKKLERRYLFVMSVYASTDYSSSETEHEFYHDLSQLFQSMHSTDVVVAAGDFNAQVDRLGDSESYIGDPFAIPADRFDNGDRLIQMYSDHRLFLVNTNFCHKKWYRLAWCPTSPQHWTQIDHFVNGLRWYGSIEDCRSFWSTPVDSDHALGPSNPMPVEPWQLAFEGKFKELSHMIDSDPKVIQKTDKTGRNLLHWAACGGHLELFKVLLSKGLDKDSCDNSQWTPLMIAVSAGRESLVEYLIDELQADVNVINSTGQCPLHYAASKNRLRIAEMLLDAKASAAVQDWGGTTPLHRAIAQENLDMAKLLLERCPSSLVSLADKEGYTPLHYACEEQNMSAVRLLLEHGASATVQGKDGKTPLDVAPDTFSAKVSKYVKGLDSS</sequence>
<dbReference type="PANTHER" id="PTHR24173:SF74">
    <property type="entry name" value="ANKYRIN REPEAT DOMAIN-CONTAINING PROTEIN 16"/>
    <property type="match status" value="1"/>
</dbReference>
<dbReference type="Proteomes" id="UP000316759">
    <property type="component" value="Unassembled WGS sequence"/>
</dbReference>
<dbReference type="AlphaFoldDB" id="A0A504ZBT1"/>
<proteinExistence type="predicted"/>
<dbReference type="EMBL" id="SUNJ01001504">
    <property type="protein sequence ID" value="TPP66700.1"/>
    <property type="molecule type" value="Genomic_DNA"/>
</dbReference>
<dbReference type="InterPro" id="IPR036770">
    <property type="entry name" value="Ankyrin_rpt-contain_sf"/>
</dbReference>
<keyword evidence="1" id="KW-0677">Repeat</keyword>
<dbReference type="SMART" id="SM00248">
    <property type="entry name" value="ANK"/>
    <property type="match status" value="5"/>
</dbReference>
<evidence type="ECO:0000313" key="5">
    <source>
        <dbReference type="Proteomes" id="UP000316759"/>
    </source>
</evidence>
<feature type="repeat" description="ANK" evidence="3">
    <location>
        <begin position="318"/>
        <end position="341"/>
    </location>
</feature>
<evidence type="ECO:0000256" key="2">
    <source>
        <dbReference type="ARBA" id="ARBA00023043"/>
    </source>
</evidence>
<name>A0A504ZBT1_FASGI</name>
<dbReference type="Gene3D" id="3.60.10.10">
    <property type="entry name" value="Endonuclease/exonuclease/phosphatase"/>
    <property type="match status" value="1"/>
</dbReference>
<dbReference type="PROSITE" id="PS50297">
    <property type="entry name" value="ANK_REP_REGION"/>
    <property type="match status" value="4"/>
</dbReference>
<dbReference type="Pfam" id="PF13857">
    <property type="entry name" value="Ank_5"/>
    <property type="match status" value="1"/>
</dbReference>
<keyword evidence="5" id="KW-1185">Reference proteome</keyword>
<dbReference type="Pfam" id="PF00023">
    <property type="entry name" value="Ank"/>
    <property type="match status" value="1"/>
</dbReference>
<feature type="repeat" description="ANK" evidence="3">
    <location>
        <begin position="353"/>
        <end position="385"/>
    </location>
</feature>
<reference evidence="4 5" key="1">
    <citation type="submission" date="2019-04" db="EMBL/GenBank/DDBJ databases">
        <title>Annotation for the trematode Fasciola gigantica.</title>
        <authorList>
            <person name="Choi Y.-J."/>
        </authorList>
    </citation>
    <scope>NUCLEOTIDE SEQUENCE [LARGE SCALE GENOMIC DNA]</scope>
    <source>
        <strain evidence="4">Uganda_cow_1</strain>
    </source>
</reference>
<keyword evidence="4" id="KW-0647">Proteasome</keyword>
<organism evidence="4 5">
    <name type="scientific">Fasciola gigantica</name>
    <name type="common">Giant liver fluke</name>
    <dbReference type="NCBI Taxonomy" id="46835"/>
    <lineage>
        <taxon>Eukaryota</taxon>
        <taxon>Metazoa</taxon>
        <taxon>Spiralia</taxon>
        <taxon>Lophotrochozoa</taxon>
        <taxon>Platyhelminthes</taxon>
        <taxon>Trematoda</taxon>
        <taxon>Digenea</taxon>
        <taxon>Plagiorchiida</taxon>
        <taxon>Echinostomata</taxon>
        <taxon>Echinostomatoidea</taxon>
        <taxon>Fasciolidae</taxon>
        <taxon>Fasciola</taxon>
    </lineage>
</organism>
<keyword evidence="2 3" id="KW-0040">ANK repeat</keyword>
<dbReference type="STRING" id="46835.A0A504ZBT1"/>
<dbReference type="InterPro" id="IPR002110">
    <property type="entry name" value="Ankyrin_rpt"/>
</dbReference>